<comment type="caution">
    <text evidence="1">The sequence shown here is derived from an EMBL/GenBank/DDBJ whole genome shotgun (WGS) entry which is preliminary data.</text>
</comment>
<dbReference type="EMBL" id="BMCT01000001">
    <property type="protein sequence ID" value="GGF44750.1"/>
    <property type="molecule type" value="Genomic_DNA"/>
</dbReference>
<dbReference type="RefSeq" id="WP_188574280.1">
    <property type="nucleotide sequence ID" value="NZ_BMCT01000001.1"/>
</dbReference>
<dbReference type="PANTHER" id="PTHR11102">
    <property type="entry name" value="SEL-1-LIKE PROTEIN"/>
    <property type="match status" value="1"/>
</dbReference>
<evidence type="ECO:0008006" key="3">
    <source>
        <dbReference type="Google" id="ProtNLM"/>
    </source>
</evidence>
<accession>A0A917BJ62</accession>
<dbReference type="Pfam" id="PF08238">
    <property type="entry name" value="Sel1"/>
    <property type="match status" value="4"/>
</dbReference>
<protein>
    <recommendedName>
        <fullName evidence="3">Localization factor PodJL</fullName>
    </recommendedName>
</protein>
<sequence length="810" mass="85715">MDRGDGTMYMAGMSAAAPSVDVALSPWTIDHLRGEVERLRSTYSFDVLRETPRRAPEPEAAQVTAAVPIEAQEIAPAAAIEDHVIPPDADLTLPHVQPVAEAPLDALIPPAADRHAEAEASQVVSEPEPMVAEQPHAVVAAAVAALSRKLDILDAKAVDPIAVARLQRQTAELKDLVASLLSRGAVAEGSAETTSQLQQIGSNAVTAIVHASADFERAAAKALETLETRLTQHVALQSGAVPVADEFQSLRERLDGLSREVKALGPDGDERLSSGIAQLLERLDSGSAVDQEALGPIVDVLEHHLVSLTERLGSSANAQLARLDGIERLLQSLTTEMRRLQAGPVADAPSGLVEDMPAGMVADRASGPATVQHDAPPEADAPETVSIEVSQDELAALLGSLTRHAAARPMDARPVEGREVWQVADVTVAEAAVTEAPWQGELREMLSSAEQRRRMSGRAFADERLGLGDLRPGGDWSARHMTALEAALVDSAEDRPRPRSRTDWVAAADRAEHREKGAAMVRQRESARRLNLAVRMAAVTVVAAGLGFLTYKLTQQEGGLLGLQAAVSAPAMPSVSGGAPVDKALLGTLPPPVGPAALKSAATAGDPDAASEVGIRYADGKGTDVDNSAAMKWLAFGASRGSVPAAYRLGSMYEHNSRNLQEARKLYQWAADRGNLRSMHNLGVLYSDGIDGKPDWMNALNWFRKAAELGLRDSQYNLGVIYSRGLAGAVDRAEAWKWFSLAANQGDTEGARKRDEVAAKAEGGMVDRAKAAVAAFTPGKVVESANAVPVRPEWEVAGPADSAPRKSASR</sequence>
<dbReference type="SMART" id="SM00671">
    <property type="entry name" value="SEL1"/>
    <property type="match status" value="4"/>
</dbReference>
<reference evidence="1" key="1">
    <citation type="journal article" date="2014" name="Int. J. Syst. Evol. Microbiol.">
        <title>Complete genome sequence of Corynebacterium casei LMG S-19264T (=DSM 44701T), isolated from a smear-ripened cheese.</title>
        <authorList>
            <consortium name="US DOE Joint Genome Institute (JGI-PGF)"/>
            <person name="Walter F."/>
            <person name="Albersmeier A."/>
            <person name="Kalinowski J."/>
            <person name="Ruckert C."/>
        </authorList>
    </citation>
    <scope>NUCLEOTIDE SEQUENCE</scope>
    <source>
        <strain evidence="1">CCM 7897</strain>
    </source>
</reference>
<dbReference type="SUPFAM" id="SSF81901">
    <property type="entry name" value="HCP-like"/>
    <property type="match status" value="1"/>
</dbReference>
<dbReference type="PANTHER" id="PTHR11102:SF160">
    <property type="entry name" value="ERAD-ASSOCIATED E3 UBIQUITIN-PROTEIN LIGASE COMPONENT HRD3"/>
    <property type="match status" value="1"/>
</dbReference>
<dbReference type="Proteomes" id="UP000606044">
    <property type="component" value="Unassembled WGS sequence"/>
</dbReference>
<reference evidence="1" key="2">
    <citation type="submission" date="2020-09" db="EMBL/GenBank/DDBJ databases">
        <authorList>
            <person name="Sun Q."/>
            <person name="Sedlacek I."/>
        </authorList>
    </citation>
    <scope>NUCLEOTIDE SEQUENCE</scope>
    <source>
        <strain evidence="1">CCM 7897</strain>
    </source>
</reference>
<dbReference type="AlphaFoldDB" id="A0A917BJ62"/>
<keyword evidence="2" id="KW-1185">Reference proteome</keyword>
<proteinExistence type="predicted"/>
<dbReference type="InterPro" id="IPR006597">
    <property type="entry name" value="Sel1-like"/>
</dbReference>
<name>A0A917BJ62_9HYPH</name>
<evidence type="ECO:0000313" key="2">
    <source>
        <dbReference type="Proteomes" id="UP000606044"/>
    </source>
</evidence>
<dbReference type="Gene3D" id="1.25.40.10">
    <property type="entry name" value="Tetratricopeptide repeat domain"/>
    <property type="match status" value="1"/>
</dbReference>
<dbReference type="InterPro" id="IPR011990">
    <property type="entry name" value="TPR-like_helical_dom_sf"/>
</dbReference>
<organism evidence="1 2">
    <name type="scientific">Azorhizobium oxalatiphilum</name>
    <dbReference type="NCBI Taxonomy" id="980631"/>
    <lineage>
        <taxon>Bacteria</taxon>
        <taxon>Pseudomonadati</taxon>
        <taxon>Pseudomonadota</taxon>
        <taxon>Alphaproteobacteria</taxon>
        <taxon>Hyphomicrobiales</taxon>
        <taxon>Xanthobacteraceae</taxon>
        <taxon>Azorhizobium</taxon>
    </lineage>
</organism>
<dbReference type="InterPro" id="IPR050767">
    <property type="entry name" value="Sel1_AlgK"/>
</dbReference>
<evidence type="ECO:0000313" key="1">
    <source>
        <dbReference type="EMBL" id="GGF44750.1"/>
    </source>
</evidence>
<gene>
    <name evidence="1" type="ORF">GCM10007301_00340</name>
</gene>